<protein>
    <submittedName>
        <fullName evidence="9">Membrane protein</fullName>
    </submittedName>
</protein>
<dbReference type="EMBL" id="BLKW01000002">
    <property type="protein sequence ID" value="GFG74027.1"/>
    <property type="molecule type" value="Genomic_DNA"/>
</dbReference>
<evidence type="ECO:0000313" key="9">
    <source>
        <dbReference type="EMBL" id="GFG74027.1"/>
    </source>
</evidence>
<comment type="subcellular location">
    <subcellularLocation>
        <location evidence="1">Cell membrane</location>
        <topology evidence="1">Multi-pass membrane protein</topology>
    </subcellularLocation>
</comment>
<feature type="transmembrane region" description="Helical" evidence="7">
    <location>
        <begin position="821"/>
        <end position="842"/>
    </location>
</feature>
<keyword evidence="10" id="KW-1185">Reference proteome</keyword>
<gene>
    <name evidence="9" type="primary">mmpL6_2</name>
    <name evidence="9" type="ORF">MBOT_13920</name>
</gene>
<feature type="transmembrane region" description="Helical" evidence="7">
    <location>
        <begin position="896"/>
        <end position="925"/>
    </location>
</feature>
<keyword evidence="4 7" id="KW-0812">Transmembrane</keyword>
<dbReference type="InterPro" id="IPR004869">
    <property type="entry name" value="MMPL_dom"/>
</dbReference>
<organism evidence="9 10">
    <name type="scientific">Mycobacterium botniense</name>
    <dbReference type="NCBI Taxonomy" id="84962"/>
    <lineage>
        <taxon>Bacteria</taxon>
        <taxon>Bacillati</taxon>
        <taxon>Actinomycetota</taxon>
        <taxon>Actinomycetes</taxon>
        <taxon>Mycobacteriales</taxon>
        <taxon>Mycobacteriaceae</taxon>
        <taxon>Mycobacterium</taxon>
    </lineage>
</organism>
<evidence type="ECO:0000259" key="8">
    <source>
        <dbReference type="Pfam" id="PF03176"/>
    </source>
</evidence>
<dbReference type="GO" id="GO:0005886">
    <property type="term" value="C:plasma membrane"/>
    <property type="evidence" value="ECO:0007669"/>
    <property type="project" value="UniProtKB-SubCell"/>
</dbReference>
<dbReference type="Pfam" id="PF03176">
    <property type="entry name" value="MMPL"/>
    <property type="match status" value="2"/>
</dbReference>
<dbReference type="InterPro" id="IPR004707">
    <property type="entry name" value="MmpL_fam"/>
</dbReference>
<feature type="transmembrane region" description="Helical" evidence="7">
    <location>
        <begin position="245"/>
        <end position="269"/>
    </location>
</feature>
<feature type="domain" description="Membrane transport protein MMPL" evidence="8">
    <location>
        <begin position="604"/>
        <end position="934"/>
    </location>
</feature>
<comment type="similarity">
    <text evidence="2">Belongs to the resistance-nodulation-cell division (RND) (TC 2.A.6) family. MmpL subfamily.</text>
</comment>
<keyword evidence="3" id="KW-1003">Cell membrane</keyword>
<feature type="domain" description="Membrane transport protein MMPL" evidence="8">
    <location>
        <begin position="51"/>
        <end position="379"/>
    </location>
</feature>
<dbReference type="SUPFAM" id="SSF82866">
    <property type="entry name" value="Multidrug efflux transporter AcrB transmembrane domain"/>
    <property type="match status" value="2"/>
</dbReference>
<evidence type="ECO:0000256" key="6">
    <source>
        <dbReference type="ARBA" id="ARBA00023136"/>
    </source>
</evidence>
<keyword evidence="5 7" id="KW-1133">Transmembrane helix</keyword>
<dbReference type="Gene3D" id="1.20.1640.10">
    <property type="entry name" value="Multidrug efflux transporter AcrB transmembrane domain"/>
    <property type="match status" value="2"/>
</dbReference>
<dbReference type="RefSeq" id="WP_163755467.1">
    <property type="nucleotide sequence ID" value="NZ_BLKW01000002.1"/>
</dbReference>
<dbReference type="PANTHER" id="PTHR33406">
    <property type="entry name" value="MEMBRANE PROTEIN MJ1562-RELATED"/>
    <property type="match status" value="1"/>
</dbReference>
<evidence type="ECO:0000256" key="2">
    <source>
        <dbReference type="ARBA" id="ARBA00010157"/>
    </source>
</evidence>
<comment type="caution">
    <text evidence="9">The sequence shown here is derived from an EMBL/GenBank/DDBJ whole genome shotgun (WGS) entry which is preliminary data.</text>
</comment>
<proteinExistence type="inferred from homology"/>
<dbReference type="InterPro" id="IPR050545">
    <property type="entry name" value="Mycobact_MmpL"/>
</dbReference>
<feature type="transmembrane region" description="Helical" evidence="7">
    <location>
        <begin position="789"/>
        <end position="809"/>
    </location>
</feature>
<evidence type="ECO:0000256" key="3">
    <source>
        <dbReference type="ARBA" id="ARBA00022475"/>
    </source>
</evidence>
<evidence type="ECO:0000256" key="4">
    <source>
        <dbReference type="ARBA" id="ARBA00022692"/>
    </source>
</evidence>
<feature type="transmembrane region" description="Helical" evidence="7">
    <location>
        <begin position="321"/>
        <end position="354"/>
    </location>
</feature>
<feature type="transmembrane region" description="Helical" evidence="7">
    <location>
        <begin position="375"/>
        <end position="397"/>
    </location>
</feature>
<name>A0A7I9XW81_9MYCO</name>
<dbReference type="NCBIfam" id="TIGR00833">
    <property type="entry name" value="actII"/>
    <property type="match status" value="1"/>
</dbReference>
<evidence type="ECO:0000256" key="1">
    <source>
        <dbReference type="ARBA" id="ARBA00004651"/>
    </source>
</evidence>
<dbReference type="AlphaFoldDB" id="A0A7I9XW81"/>
<dbReference type="FunFam" id="1.20.1640.10:FF:000018">
    <property type="entry name" value="Transmembrane transport protein MmpL10"/>
    <property type="match status" value="1"/>
</dbReference>
<reference evidence="9 10" key="1">
    <citation type="journal article" date="2019" name="Emerg. Microbes Infect.">
        <title>Comprehensive subspecies identification of 175 nontuberculous mycobacteria species based on 7547 genomic profiles.</title>
        <authorList>
            <person name="Matsumoto Y."/>
            <person name="Kinjo T."/>
            <person name="Motooka D."/>
            <person name="Nabeya D."/>
            <person name="Jung N."/>
            <person name="Uechi K."/>
            <person name="Horii T."/>
            <person name="Iida T."/>
            <person name="Fujita J."/>
            <person name="Nakamura S."/>
        </authorList>
    </citation>
    <scope>NUCLEOTIDE SEQUENCE [LARGE SCALE GENOMIC DNA]</scope>
    <source>
        <strain evidence="9 10">JCM 17322</strain>
    </source>
</reference>
<feature type="transmembrane region" description="Helical" evidence="7">
    <location>
        <begin position="195"/>
        <end position="225"/>
    </location>
</feature>
<feature type="transmembrane region" description="Helical" evidence="7">
    <location>
        <begin position="18"/>
        <end position="37"/>
    </location>
</feature>
<sequence length="959" mass="104560">MSGNDTQESFLARTIHRLAVPIIVGWLALTVITFIAAPKLEKVERDNTVGLLPADAPSLIAMKRQGKVFHEFDSDSVAMVVLVGDKPLGAEARRYYDGLVRELEHDTKHVQHVQNYWGDLITAAGNQSADSKAAYVQVNLVGDQGTTAADESVHAVEHIVAHSHPPAGIKAYVTGQAPQTTDTTEAGDKSMGQRVAITIVVAAIMLLIIYRSLVTVLVVLLVVFVELGIARGVVATIGNFHVMGFTTFAVSLLMSLVIAAGTDYAIFFIGRYHEARHAGQNRQTAFYTTYRGVSHVVLGSGLTVAGAMLCLRLTRLPYLNTLAIPCAIGLLVVIAASLTLVPAILVAGGRVGLLDPKRPINVRGWRRIGTAVVRWPAPILAGALVVSIVGGLALPGYQTSYDNRRYIPASLGSNVGYAAALQHFTYARLNPDILLVEADHDLRNPVDMLDLDRIAGNIFRVPGIARVQSITRPLGYNIEHGTIPFQVAMGPIPIRDNLRYLKDRLDDILKLSRDDLGLQIATLERMYKVQQDLTNSINDSAHVTEETAAITDEIRDHIADFDDFWRPIRSYFYWEKHCFDIPICWSLRSIFDALDGFDKLTDKFHTLAKDLQRGADASRELSQLIPPMIDVAKSMQTTFLTLYSSFNDLVTQMDRMTDTATLMGKFFDQAKIDGLFYIPPEVFGSHDFQQGLKLLVSPDGKAARMIITHDGNPASTEGISHVDAELKAAREAVKETPLANAKFYLGGTAATWKDIQEATKYDVMVEAMAALILIFIVMLVITRALFASLVIVGTVVLSLATGFGLSVLVWQHLVGLELNWIVLPFSVTILLAVGSDYNLLLVSRFKEEIGAGLKTGIIRAMGGTGGVVTGAGLVFAFTMAALVVNKLRTIGQGGSTIGLGLLVDTLVVRSLMTPSIATLLGRWFWWPLRVRSRPLYRPPAASSDIEDADTAEFARPSNV</sequence>
<evidence type="ECO:0000313" key="10">
    <source>
        <dbReference type="Proteomes" id="UP000465361"/>
    </source>
</evidence>
<evidence type="ECO:0000256" key="5">
    <source>
        <dbReference type="ARBA" id="ARBA00022989"/>
    </source>
</evidence>
<feature type="transmembrane region" description="Helical" evidence="7">
    <location>
        <begin position="863"/>
        <end position="884"/>
    </location>
</feature>
<accession>A0A7I9XW81</accession>
<dbReference type="FunFam" id="1.20.1640.10:FF:000020">
    <property type="entry name" value="Transmembrane transport protein MmpL10"/>
    <property type="match status" value="1"/>
</dbReference>
<keyword evidence="6 7" id="KW-0472">Membrane</keyword>
<dbReference type="PANTHER" id="PTHR33406:SF6">
    <property type="entry name" value="MEMBRANE PROTEIN YDGH-RELATED"/>
    <property type="match status" value="1"/>
</dbReference>
<dbReference type="Proteomes" id="UP000465361">
    <property type="component" value="Unassembled WGS sequence"/>
</dbReference>
<feature type="transmembrane region" description="Helical" evidence="7">
    <location>
        <begin position="290"/>
        <end position="309"/>
    </location>
</feature>
<feature type="transmembrane region" description="Helical" evidence="7">
    <location>
        <begin position="763"/>
        <end position="782"/>
    </location>
</feature>
<evidence type="ECO:0000256" key="7">
    <source>
        <dbReference type="SAM" id="Phobius"/>
    </source>
</evidence>